<accession>A0A5U8XPX9</accession>
<evidence type="ECO:0000313" key="2">
    <source>
        <dbReference type="EMBL" id="EBS0563187.1"/>
    </source>
</evidence>
<feature type="transmembrane region" description="Helical" evidence="1">
    <location>
        <begin position="45"/>
        <end position="69"/>
    </location>
</feature>
<keyword evidence="1" id="KW-0472">Membrane</keyword>
<dbReference type="AlphaFoldDB" id="A0A5U8XPX9"/>
<keyword evidence="1" id="KW-1133">Transmembrane helix</keyword>
<proteinExistence type="predicted"/>
<reference evidence="2" key="1">
    <citation type="submission" date="2018-07" db="EMBL/GenBank/DDBJ databases">
        <authorList>
            <person name="Ashton P.M."/>
            <person name="Dallman T."/>
            <person name="Nair S."/>
            <person name="De Pinna E."/>
            <person name="Peters T."/>
            <person name="Grant K."/>
        </authorList>
    </citation>
    <scope>NUCLEOTIDE SEQUENCE</scope>
    <source>
        <strain evidence="2">142535</strain>
    </source>
</reference>
<comment type="caution">
    <text evidence="2">The sequence shown here is derived from an EMBL/GenBank/DDBJ whole genome shotgun (WGS) entry which is preliminary data.</text>
</comment>
<organism evidence="2">
    <name type="scientific">Salmonella muenchen</name>
    <dbReference type="NCBI Taxonomy" id="596"/>
    <lineage>
        <taxon>Bacteria</taxon>
        <taxon>Pseudomonadati</taxon>
        <taxon>Pseudomonadota</taxon>
        <taxon>Gammaproteobacteria</taxon>
        <taxon>Enterobacterales</taxon>
        <taxon>Enterobacteriaceae</taxon>
        <taxon>Salmonella</taxon>
    </lineage>
</organism>
<dbReference type="EMBL" id="AAGUDP010000006">
    <property type="protein sequence ID" value="EBS0563187.1"/>
    <property type="molecule type" value="Genomic_DNA"/>
</dbReference>
<name>A0A5U8XPX9_SALMU</name>
<evidence type="ECO:0000256" key="1">
    <source>
        <dbReference type="SAM" id="Phobius"/>
    </source>
</evidence>
<keyword evidence="1" id="KW-0812">Transmembrane</keyword>
<gene>
    <name evidence="2" type="ORF">DTU56_08670</name>
</gene>
<protein>
    <submittedName>
        <fullName evidence="2">Uncharacterized protein</fullName>
    </submittedName>
</protein>
<sequence length="80" mass="8679">MTTAYVTAILAIWLCVALGLRHSVALLNSGNSLTGDSKVQLNRKAMMLVVFTISTSAGMTYVMTQIYFLHQTTLQLAGNL</sequence>